<gene>
    <name evidence="1" type="primary">HOMER3</name>
    <name evidence="1" type="ORF">K3G42_005856</name>
</gene>
<keyword evidence="2" id="KW-1185">Reference proteome</keyword>
<organism evidence="1 2">
    <name type="scientific">Sphaerodactylus townsendi</name>
    <dbReference type="NCBI Taxonomy" id="933632"/>
    <lineage>
        <taxon>Eukaryota</taxon>
        <taxon>Metazoa</taxon>
        <taxon>Chordata</taxon>
        <taxon>Craniata</taxon>
        <taxon>Vertebrata</taxon>
        <taxon>Euteleostomi</taxon>
        <taxon>Lepidosauria</taxon>
        <taxon>Squamata</taxon>
        <taxon>Bifurcata</taxon>
        <taxon>Gekkota</taxon>
        <taxon>Sphaerodactylidae</taxon>
        <taxon>Sphaerodactylus</taxon>
    </lineage>
</organism>
<evidence type="ECO:0000313" key="2">
    <source>
        <dbReference type="Proteomes" id="UP000827872"/>
    </source>
</evidence>
<protein>
    <submittedName>
        <fullName evidence="1">Homer protein 3</fullName>
    </submittedName>
</protein>
<reference evidence="1" key="1">
    <citation type="submission" date="2021-08" db="EMBL/GenBank/DDBJ databases">
        <title>The first chromosome-level gecko genome reveals the dynamic sex chromosomes of Neotropical dwarf geckos (Sphaerodactylidae: Sphaerodactylus).</title>
        <authorList>
            <person name="Pinto B.J."/>
            <person name="Keating S.E."/>
            <person name="Gamble T."/>
        </authorList>
    </citation>
    <scope>NUCLEOTIDE SEQUENCE</scope>
    <source>
        <strain evidence="1">TG3544</strain>
    </source>
</reference>
<sequence length="199" mass="22055">MRDIMKESQGSAVREVSRPHEPRVVRIERKIDPSTKRGTPDPGYASTLLGSPPTFHDATPPRMSTAIISVGGTKAIINSTITPNMTFTKTSQKFGQWADSRANTVYGLGFASEQHLSQFAEKFQEVKEAARLAREKSQDKTELTSPALSLTSQQIYPSPIISSNGPGDDKFFEPKTDMDDDDQKVEKGSRKLMLPRKKL</sequence>
<comment type="caution">
    <text evidence="1">The sequence shown here is derived from an EMBL/GenBank/DDBJ whole genome shotgun (WGS) entry which is preliminary data.</text>
</comment>
<name>A0ACB8F1E1_9SAUR</name>
<dbReference type="EMBL" id="CM037618">
    <property type="protein sequence ID" value="KAH7999163.1"/>
    <property type="molecule type" value="Genomic_DNA"/>
</dbReference>
<dbReference type="Proteomes" id="UP000827872">
    <property type="component" value="Linkage Group LG05"/>
</dbReference>
<accession>A0ACB8F1E1</accession>
<evidence type="ECO:0000313" key="1">
    <source>
        <dbReference type="EMBL" id="KAH7999163.1"/>
    </source>
</evidence>
<proteinExistence type="predicted"/>